<evidence type="ECO:0000313" key="2">
    <source>
        <dbReference type="Proteomes" id="UP001396334"/>
    </source>
</evidence>
<comment type="caution">
    <text evidence="1">The sequence shown here is derived from an EMBL/GenBank/DDBJ whole genome shotgun (WGS) entry which is preliminary data.</text>
</comment>
<proteinExistence type="predicted"/>
<sequence>MVLVVVLCPWWRFHGGFPRMYGGCVVPNGDSFMGDFLGFFPSCHLKIELIASSEPCKLLLQTTAMNRDSILEFL</sequence>
<accession>A0ABR2Q4N0</accession>
<protein>
    <recommendedName>
        <fullName evidence="3">Secreted protein</fullName>
    </recommendedName>
</protein>
<name>A0ABR2Q4N0_9ROSI</name>
<evidence type="ECO:0000313" key="1">
    <source>
        <dbReference type="EMBL" id="KAK8995631.1"/>
    </source>
</evidence>
<dbReference type="EMBL" id="JBBPBN010000045">
    <property type="protein sequence ID" value="KAK8995631.1"/>
    <property type="molecule type" value="Genomic_DNA"/>
</dbReference>
<gene>
    <name evidence="1" type="ORF">V6N11_075897</name>
</gene>
<organism evidence="1 2">
    <name type="scientific">Hibiscus sabdariffa</name>
    <name type="common">roselle</name>
    <dbReference type="NCBI Taxonomy" id="183260"/>
    <lineage>
        <taxon>Eukaryota</taxon>
        <taxon>Viridiplantae</taxon>
        <taxon>Streptophyta</taxon>
        <taxon>Embryophyta</taxon>
        <taxon>Tracheophyta</taxon>
        <taxon>Spermatophyta</taxon>
        <taxon>Magnoliopsida</taxon>
        <taxon>eudicotyledons</taxon>
        <taxon>Gunneridae</taxon>
        <taxon>Pentapetalae</taxon>
        <taxon>rosids</taxon>
        <taxon>malvids</taxon>
        <taxon>Malvales</taxon>
        <taxon>Malvaceae</taxon>
        <taxon>Malvoideae</taxon>
        <taxon>Hibiscus</taxon>
    </lineage>
</organism>
<reference evidence="1 2" key="1">
    <citation type="journal article" date="2024" name="G3 (Bethesda)">
        <title>Genome assembly of Hibiscus sabdariffa L. provides insights into metabolisms of medicinal natural products.</title>
        <authorList>
            <person name="Kim T."/>
        </authorList>
    </citation>
    <scope>NUCLEOTIDE SEQUENCE [LARGE SCALE GENOMIC DNA]</scope>
    <source>
        <strain evidence="1">TK-2024</strain>
        <tissue evidence="1">Old leaves</tissue>
    </source>
</reference>
<keyword evidence="2" id="KW-1185">Reference proteome</keyword>
<dbReference type="Proteomes" id="UP001396334">
    <property type="component" value="Unassembled WGS sequence"/>
</dbReference>
<evidence type="ECO:0008006" key="3">
    <source>
        <dbReference type="Google" id="ProtNLM"/>
    </source>
</evidence>